<dbReference type="SUPFAM" id="SSF50800">
    <property type="entry name" value="PK beta-barrel domain-like"/>
    <property type="match status" value="1"/>
</dbReference>
<evidence type="ECO:0000256" key="12">
    <source>
        <dbReference type="NCBIfam" id="TIGR01064"/>
    </source>
</evidence>
<dbReference type="NCBIfam" id="TIGR01064">
    <property type="entry name" value="pyruv_kin"/>
    <property type="match status" value="1"/>
</dbReference>
<proteinExistence type="inferred from homology"/>
<evidence type="ECO:0000259" key="15">
    <source>
        <dbReference type="Pfam" id="PF02887"/>
    </source>
</evidence>
<evidence type="ECO:0000256" key="3">
    <source>
        <dbReference type="ARBA" id="ARBA00012142"/>
    </source>
</evidence>
<evidence type="ECO:0000256" key="10">
    <source>
        <dbReference type="ARBA" id="ARBA00023152"/>
    </source>
</evidence>
<dbReference type="FunFam" id="2.40.33.10:FF:000001">
    <property type="entry name" value="Pyruvate kinase"/>
    <property type="match status" value="1"/>
</dbReference>
<dbReference type="InterPro" id="IPR001697">
    <property type="entry name" value="Pyr_Knase"/>
</dbReference>
<keyword evidence="6" id="KW-0547">Nucleotide-binding</keyword>
<dbReference type="SUPFAM" id="SSF51621">
    <property type="entry name" value="Phosphoenolpyruvate/pyruvate domain"/>
    <property type="match status" value="1"/>
</dbReference>
<reference evidence="16 17" key="1">
    <citation type="submission" date="2019-08" db="EMBL/GenBank/DDBJ databases">
        <authorList>
            <person name="Guy L."/>
        </authorList>
    </citation>
    <scope>NUCLEOTIDE SEQUENCE [LARGE SCALE GENOMIC DNA]</scope>
    <source>
        <strain evidence="16 17">SGT-108</strain>
    </source>
</reference>
<dbReference type="Pfam" id="PF02887">
    <property type="entry name" value="PK_C"/>
    <property type="match status" value="1"/>
</dbReference>
<keyword evidence="9 13" id="KW-0460">Magnesium</keyword>
<gene>
    <name evidence="16" type="primary">pykA</name>
    <name evidence="16" type="ORF">AQUSIP_01560</name>
</gene>
<dbReference type="InterPro" id="IPR040442">
    <property type="entry name" value="Pyrv_kinase-like_dom_sf"/>
</dbReference>
<dbReference type="EMBL" id="LR699119">
    <property type="protein sequence ID" value="VVC74882.1"/>
    <property type="molecule type" value="Genomic_DNA"/>
</dbReference>
<organism evidence="16 17">
    <name type="scientific">Aquicella siphonis</name>
    <dbReference type="NCBI Taxonomy" id="254247"/>
    <lineage>
        <taxon>Bacteria</taxon>
        <taxon>Pseudomonadati</taxon>
        <taxon>Pseudomonadota</taxon>
        <taxon>Gammaproteobacteria</taxon>
        <taxon>Legionellales</taxon>
        <taxon>Coxiellaceae</taxon>
        <taxon>Aquicella</taxon>
    </lineage>
</organism>
<keyword evidence="4 13" id="KW-0808">Transferase</keyword>
<evidence type="ECO:0000259" key="14">
    <source>
        <dbReference type="Pfam" id="PF00224"/>
    </source>
</evidence>
<dbReference type="Proteomes" id="UP000324194">
    <property type="component" value="Chromosome 1"/>
</dbReference>
<dbReference type="EC" id="2.7.1.40" evidence="3 12"/>
<dbReference type="GO" id="GO:0000287">
    <property type="term" value="F:magnesium ion binding"/>
    <property type="evidence" value="ECO:0007669"/>
    <property type="project" value="UniProtKB-UniRule"/>
</dbReference>
<dbReference type="InterPro" id="IPR036918">
    <property type="entry name" value="Pyrv_Knase_C_sf"/>
</dbReference>
<evidence type="ECO:0000256" key="7">
    <source>
        <dbReference type="ARBA" id="ARBA00022777"/>
    </source>
</evidence>
<dbReference type="KEGG" id="asip:AQUSIP_01560"/>
<dbReference type="GO" id="GO:0016301">
    <property type="term" value="F:kinase activity"/>
    <property type="evidence" value="ECO:0007669"/>
    <property type="project" value="UniProtKB-KW"/>
</dbReference>
<protein>
    <recommendedName>
        <fullName evidence="3 12">Pyruvate kinase</fullName>
        <ecNumber evidence="3 12">2.7.1.40</ecNumber>
    </recommendedName>
</protein>
<dbReference type="NCBIfam" id="NF004978">
    <property type="entry name" value="PRK06354.1"/>
    <property type="match status" value="1"/>
</dbReference>
<dbReference type="InterPro" id="IPR015795">
    <property type="entry name" value="Pyrv_Knase_C"/>
</dbReference>
<comment type="pathway">
    <text evidence="1 13">Carbohydrate degradation; glycolysis; pyruvate from D-glyceraldehyde 3-phosphate: step 5/5.</text>
</comment>
<evidence type="ECO:0000256" key="1">
    <source>
        <dbReference type="ARBA" id="ARBA00004997"/>
    </source>
</evidence>
<feature type="domain" description="Pyruvate kinase C-terminal" evidence="15">
    <location>
        <begin position="359"/>
        <end position="473"/>
    </location>
</feature>
<dbReference type="InterPro" id="IPR015813">
    <property type="entry name" value="Pyrv/PenolPyrv_kinase-like_dom"/>
</dbReference>
<evidence type="ECO:0000256" key="9">
    <source>
        <dbReference type="ARBA" id="ARBA00022842"/>
    </source>
</evidence>
<dbReference type="Pfam" id="PF00224">
    <property type="entry name" value="PK"/>
    <property type="match status" value="1"/>
</dbReference>
<sequence>MNYLRRTKIVVTLGPSLDSPDMLERVILAGAVVFRANFSHGDLSMHESRISKVREIAARHEKPVALLVDLQGPKIRIGRFKNNKILLKEGQTFVLDTALDENSGDDQSVSLGYENLPRDVRKEDTLLLDDGRIVMKVLDVENTKIFCQVIVGGELSNNKGINRLGGGLSAAALTDKDRADIKEAVRLGADYIAVSFPRHADDIKEARILLKAAGGNPGIIAKIERAEAITNLDGIIEASDAVMIARGDLGVEIGDAELPAMQKKIIKIAKVFSKPVITATQMLETMTHNTIPTRAEVSDVANAVLDGTDAVMLSGETAVGLYPDKAVAAMDRICLSAEKHRSVKSMRNTRDQQLRYVDEAIAMATMYTANHLDIKAIIALTESGTTPLLMSRVNSNIPIYGLSRHDETLRRMTMFRGVYPVPFDATHIDRRILNQAAIEELQNRKILKSGDLVIITKGDLIGVHGRTNSLKIVTVGN</sequence>
<dbReference type="GO" id="GO:0004743">
    <property type="term" value="F:pyruvate kinase activity"/>
    <property type="evidence" value="ECO:0007669"/>
    <property type="project" value="UniProtKB-UniRule"/>
</dbReference>
<comment type="catalytic activity">
    <reaction evidence="13">
        <text>pyruvate + ATP = phosphoenolpyruvate + ADP + H(+)</text>
        <dbReference type="Rhea" id="RHEA:18157"/>
        <dbReference type="ChEBI" id="CHEBI:15361"/>
        <dbReference type="ChEBI" id="CHEBI:15378"/>
        <dbReference type="ChEBI" id="CHEBI:30616"/>
        <dbReference type="ChEBI" id="CHEBI:58702"/>
        <dbReference type="ChEBI" id="CHEBI:456216"/>
        <dbReference type="EC" id="2.7.1.40"/>
    </reaction>
</comment>
<keyword evidence="11 16" id="KW-0670">Pyruvate</keyword>
<dbReference type="Gene3D" id="3.20.20.60">
    <property type="entry name" value="Phosphoenolpyruvate-binding domains"/>
    <property type="match status" value="1"/>
</dbReference>
<dbReference type="NCBIfam" id="NF004491">
    <property type="entry name" value="PRK05826.1"/>
    <property type="match status" value="1"/>
</dbReference>
<dbReference type="GO" id="GO:0030955">
    <property type="term" value="F:potassium ion binding"/>
    <property type="evidence" value="ECO:0007669"/>
    <property type="project" value="UniProtKB-UniRule"/>
</dbReference>
<evidence type="ECO:0000256" key="13">
    <source>
        <dbReference type="RuleBase" id="RU000504"/>
    </source>
</evidence>
<keyword evidence="5" id="KW-0479">Metal-binding</keyword>
<dbReference type="InterPro" id="IPR015806">
    <property type="entry name" value="Pyrv_Knase_insert_dom_sf"/>
</dbReference>
<dbReference type="AlphaFoldDB" id="A0A5E4PE83"/>
<evidence type="ECO:0000256" key="2">
    <source>
        <dbReference type="ARBA" id="ARBA00008663"/>
    </source>
</evidence>
<dbReference type="InterPro" id="IPR015793">
    <property type="entry name" value="Pyrv_Knase_brl"/>
</dbReference>
<keyword evidence="7 13" id="KW-0418">Kinase</keyword>
<dbReference type="SUPFAM" id="SSF52935">
    <property type="entry name" value="PK C-terminal domain-like"/>
    <property type="match status" value="1"/>
</dbReference>
<keyword evidence="8" id="KW-0067">ATP-binding</keyword>
<evidence type="ECO:0000256" key="6">
    <source>
        <dbReference type="ARBA" id="ARBA00022741"/>
    </source>
</evidence>
<evidence type="ECO:0000313" key="17">
    <source>
        <dbReference type="Proteomes" id="UP000324194"/>
    </source>
</evidence>
<dbReference type="UniPathway" id="UPA00109">
    <property type="reaction ID" value="UER00188"/>
</dbReference>
<evidence type="ECO:0000256" key="5">
    <source>
        <dbReference type="ARBA" id="ARBA00022723"/>
    </source>
</evidence>
<keyword evidence="10 13" id="KW-0324">Glycolysis</keyword>
<evidence type="ECO:0000256" key="8">
    <source>
        <dbReference type="ARBA" id="ARBA00022840"/>
    </source>
</evidence>
<dbReference type="PRINTS" id="PR01050">
    <property type="entry name" value="PYRUVTKNASE"/>
</dbReference>
<evidence type="ECO:0000256" key="4">
    <source>
        <dbReference type="ARBA" id="ARBA00022679"/>
    </source>
</evidence>
<accession>A0A5E4PE83</accession>
<dbReference type="Gene3D" id="3.40.1380.20">
    <property type="entry name" value="Pyruvate kinase, C-terminal domain"/>
    <property type="match status" value="1"/>
</dbReference>
<dbReference type="InterPro" id="IPR011037">
    <property type="entry name" value="Pyrv_Knase-like_insert_dom_sf"/>
</dbReference>
<comment type="similarity">
    <text evidence="2 13">Belongs to the pyruvate kinase family.</text>
</comment>
<evidence type="ECO:0000256" key="11">
    <source>
        <dbReference type="ARBA" id="ARBA00023317"/>
    </source>
</evidence>
<dbReference type="Gene3D" id="2.40.33.10">
    <property type="entry name" value="PK beta-barrel domain-like"/>
    <property type="match status" value="1"/>
</dbReference>
<name>A0A5E4PE83_9COXI</name>
<feature type="domain" description="Pyruvate kinase barrel" evidence="14">
    <location>
        <begin position="5"/>
        <end position="327"/>
    </location>
</feature>
<evidence type="ECO:0000313" key="16">
    <source>
        <dbReference type="EMBL" id="VVC74882.1"/>
    </source>
</evidence>
<dbReference type="PANTHER" id="PTHR11817">
    <property type="entry name" value="PYRUVATE KINASE"/>
    <property type="match status" value="1"/>
</dbReference>
<dbReference type="RefSeq" id="WP_148337688.1">
    <property type="nucleotide sequence ID" value="NZ_LR699119.1"/>
</dbReference>
<dbReference type="GO" id="GO:0005524">
    <property type="term" value="F:ATP binding"/>
    <property type="evidence" value="ECO:0007669"/>
    <property type="project" value="UniProtKB-KW"/>
</dbReference>
<dbReference type="OrthoDB" id="9812123at2"/>
<keyword evidence="17" id="KW-1185">Reference proteome</keyword>